<evidence type="ECO:0000313" key="2">
    <source>
        <dbReference type="EMBL" id="OPJ79713.1"/>
    </source>
</evidence>
<keyword evidence="3" id="KW-1185">Reference proteome</keyword>
<feature type="signal peptide" evidence="1">
    <location>
        <begin position="1"/>
        <end position="16"/>
    </location>
</feature>
<reference evidence="2 3" key="1">
    <citation type="submission" date="2016-02" db="EMBL/GenBank/DDBJ databases">
        <title>Band-tailed pigeon sequencing and assembly.</title>
        <authorList>
            <person name="Soares A.E."/>
            <person name="Novak B.J."/>
            <person name="Rice E.S."/>
            <person name="O'Connell B."/>
            <person name="Chang D."/>
            <person name="Weber S."/>
            <person name="Shapiro B."/>
        </authorList>
    </citation>
    <scope>NUCLEOTIDE SEQUENCE [LARGE SCALE GENOMIC DNA]</scope>
    <source>
        <strain evidence="2">BTP2013</strain>
        <tissue evidence="2">Blood</tissue>
    </source>
</reference>
<keyword evidence="1" id="KW-0732">Signal</keyword>
<gene>
    <name evidence="2" type="ORF">AV530_002201</name>
</gene>
<dbReference type="EMBL" id="LSYS01004331">
    <property type="protein sequence ID" value="OPJ79713.1"/>
    <property type="molecule type" value="Genomic_DNA"/>
</dbReference>
<comment type="caution">
    <text evidence="2">The sequence shown here is derived from an EMBL/GenBank/DDBJ whole genome shotgun (WGS) entry which is preliminary data.</text>
</comment>
<sequence length="85" mass="9359">MVGTSLLVVHFGSCKAASSPCNYMPNLAIMLAGSQSCKIMKKTLSLGLCAHFKQHSLLLFNWDNLNFTIHCISGLQKSWKMIMAP</sequence>
<accession>A0A1V4K5S3</accession>
<name>A0A1V4K5S3_PATFA</name>
<evidence type="ECO:0000256" key="1">
    <source>
        <dbReference type="SAM" id="SignalP"/>
    </source>
</evidence>
<protein>
    <submittedName>
        <fullName evidence="2">Uncharacterized protein</fullName>
    </submittedName>
</protein>
<dbReference type="AlphaFoldDB" id="A0A1V4K5S3"/>
<dbReference type="Proteomes" id="UP000190648">
    <property type="component" value="Unassembled WGS sequence"/>
</dbReference>
<organism evidence="2 3">
    <name type="scientific">Patagioenas fasciata monilis</name>
    <dbReference type="NCBI Taxonomy" id="372326"/>
    <lineage>
        <taxon>Eukaryota</taxon>
        <taxon>Metazoa</taxon>
        <taxon>Chordata</taxon>
        <taxon>Craniata</taxon>
        <taxon>Vertebrata</taxon>
        <taxon>Euteleostomi</taxon>
        <taxon>Archelosauria</taxon>
        <taxon>Archosauria</taxon>
        <taxon>Dinosauria</taxon>
        <taxon>Saurischia</taxon>
        <taxon>Theropoda</taxon>
        <taxon>Coelurosauria</taxon>
        <taxon>Aves</taxon>
        <taxon>Neognathae</taxon>
        <taxon>Neoaves</taxon>
        <taxon>Columbimorphae</taxon>
        <taxon>Columbiformes</taxon>
        <taxon>Columbidae</taxon>
        <taxon>Patagioenas</taxon>
    </lineage>
</organism>
<feature type="chain" id="PRO_5012369932" evidence="1">
    <location>
        <begin position="17"/>
        <end position="85"/>
    </location>
</feature>
<proteinExistence type="predicted"/>
<evidence type="ECO:0000313" key="3">
    <source>
        <dbReference type="Proteomes" id="UP000190648"/>
    </source>
</evidence>